<dbReference type="AlphaFoldDB" id="I4IL16"/>
<keyword evidence="1" id="KW-0472">Membrane</keyword>
<evidence type="ECO:0000256" key="1">
    <source>
        <dbReference type="SAM" id="Phobius"/>
    </source>
</evidence>
<comment type="caution">
    <text evidence="2">The sequence shown here is derived from an EMBL/GenBank/DDBJ whole genome shotgun (WGS) entry which is preliminary data.</text>
</comment>
<dbReference type="Proteomes" id="UP000004047">
    <property type="component" value="Unassembled WGS sequence"/>
</dbReference>
<keyword evidence="1" id="KW-0812">Transmembrane</keyword>
<sequence>MVFGAVISQNWGALKRPDNLTFVLLAFFQFVIESFALGKESGWQTRII</sequence>
<dbReference type="EMBL" id="CAIQ01000027">
    <property type="protein sequence ID" value="CCI34990.1"/>
    <property type="molecule type" value="Genomic_DNA"/>
</dbReference>
<feature type="transmembrane region" description="Helical" evidence="1">
    <location>
        <begin position="20"/>
        <end position="38"/>
    </location>
</feature>
<protein>
    <submittedName>
        <fullName evidence="2">Uncharacterized protein</fullName>
    </submittedName>
</protein>
<evidence type="ECO:0000313" key="2">
    <source>
        <dbReference type="EMBL" id="CCI34990.1"/>
    </source>
</evidence>
<reference evidence="2 3" key="1">
    <citation type="submission" date="2012-04" db="EMBL/GenBank/DDBJ databases">
        <authorList>
            <person name="Genoscope - CEA"/>
        </authorList>
    </citation>
    <scope>NUCLEOTIDE SEQUENCE [LARGE SCALE GENOMIC DNA]</scope>
    <source>
        <strain evidence="2 3">9701</strain>
    </source>
</reference>
<evidence type="ECO:0000313" key="3">
    <source>
        <dbReference type="Proteomes" id="UP000004047"/>
    </source>
</evidence>
<proteinExistence type="predicted"/>
<accession>I4IL16</accession>
<name>I4IL16_MICAE</name>
<keyword evidence="1" id="KW-1133">Transmembrane helix</keyword>
<dbReference type="HOGENOM" id="CLU_3218607_0_0_3"/>
<organism evidence="2 3">
    <name type="scientific">Microcystis aeruginosa PCC 9701</name>
    <dbReference type="NCBI Taxonomy" id="721123"/>
    <lineage>
        <taxon>Bacteria</taxon>
        <taxon>Bacillati</taxon>
        <taxon>Cyanobacteriota</taxon>
        <taxon>Cyanophyceae</taxon>
        <taxon>Oscillatoriophycideae</taxon>
        <taxon>Chroococcales</taxon>
        <taxon>Microcystaceae</taxon>
        <taxon>Microcystis</taxon>
    </lineage>
</organism>
<gene>
    <name evidence="2" type="ORF">MICAK_1220002</name>
</gene>